<evidence type="ECO:0000313" key="2">
    <source>
        <dbReference type="EMBL" id="MBT1070180.1"/>
    </source>
</evidence>
<dbReference type="Proteomes" id="UP000784128">
    <property type="component" value="Unassembled WGS sequence"/>
</dbReference>
<feature type="transmembrane region" description="Helical" evidence="1">
    <location>
        <begin position="7"/>
        <end position="28"/>
    </location>
</feature>
<keyword evidence="3" id="KW-1185">Reference proteome</keyword>
<keyword evidence="1" id="KW-0812">Transmembrane</keyword>
<name>A0ABS5U3G1_9BACT</name>
<keyword evidence="1" id="KW-0472">Membrane</keyword>
<feature type="transmembrane region" description="Helical" evidence="1">
    <location>
        <begin position="138"/>
        <end position="160"/>
    </location>
</feature>
<dbReference type="EMBL" id="JAHDYS010000001">
    <property type="protein sequence ID" value="MBT1070180.1"/>
    <property type="molecule type" value="Genomic_DNA"/>
</dbReference>
<evidence type="ECO:0000313" key="3">
    <source>
        <dbReference type="Proteomes" id="UP000784128"/>
    </source>
</evidence>
<feature type="transmembrane region" description="Helical" evidence="1">
    <location>
        <begin position="66"/>
        <end position="87"/>
    </location>
</feature>
<evidence type="ECO:0000256" key="1">
    <source>
        <dbReference type="SAM" id="Phobius"/>
    </source>
</evidence>
<feature type="transmembrane region" description="Helical" evidence="1">
    <location>
        <begin position="40"/>
        <end position="59"/>
    </location>
</feature>
<sequence>MRSFANLFLILFIADGGFSLVDELVILLTRLMPFTALRELLASSVILLAIPLYVILGIDRRLPKRVFLPLILFALLCPFSTWLFPALADLKTYGLIVSIMQVLLGMLPLRYFRQGEERCVTMPPELFAGPFFSLRNTLLYSAASLVVVPMMLILVVLTTVDAYMAEGTSGFMRLGPDGLHMSERVYRRNNQTVRLSGMIHVGDRDYYNQLANSIAPGRMLILAEGVSDTGQKLTNKIDYGKVAGILGLTSQQEMRFRGRLIDAKDLDKPLSKSTGDVRQAVPDILRADVDLKDFRSPTLLFLDAFGKHLQESRSFIQGILALNAWGEKNITPAMYEIIMDDILHRRNMTVVRHLDKALVRYDTLLVPWGALHMKEIEAEVLKRGFILQEKRERTSIDFLKMLQGKKVGGNAVTSKRNG</sequence>
<proteinExistence type="predicted"/>
<comment type="caution">
    <text evidence="2">The sequence shown here is derived from an EMBL/GenBank/DDBJ whole genome shotgun (WGS) entry which is preliminary data.</text>
</comment>
<reference evidence="2 3" key="1">
    <citation type="submission" date="2021-05" db="EMBL/GenBank/DDBJ databases">
        <title>The draft genome of Geobacter chapellei DSM 13688.</title>
        <authorList>
            <person name="Xu Z."/>
            <person name="Masuda Y."/>
            <person name="Itoh H."/>
            <person name="Senoo K."/>
        </authorList>
    </citation>
    <scope>NUCLEOTIDE SEQUENCE [LARGE SCALE GENOMIC DNA]</scope>
    <source>
        <strain evidence="2 3">DSM 13688</strain>
    </source>
</reference>
<dbReference type="RefSeq" id="WP_214295900.1">
    <property type="nucleotide sequence ID" value="NZ_JAHDYS010000001.1"/>
</dbReference>
<keyword evidence="1" id="KW-1133">Transmembrane helix</keyword>
<organism evidence="2 3">
    <name type="scientific">Pelotalea chapellei</name>
    <dbReference type="NCBI Taxonomy" id="44671"/>
    <lineage>
        <taxon>Bacteria</taxon>
        <taxon>Pseudomonadati</taxon>
        <taxon>Thermodesulfobacteriota</taxon>
        <taxon>Desulfuromonadia</taxon>
        <taxon>Geobacterales</taxon>
        <taxon>Geobacteraceae</taxon>
        <taxon>Pelotalea</taxon>
    </lineage>
</organism>
<protein>
    <submittedName>
        <fullName evidence="2">Uncharacterized protein</fullName>
    </submittedName>
</protein>
<feature type="transmembrane region" description="Helical" evidence="1">
    <location>
        <begin position="93"/>
        <end position="112"/>
    </location>
</feature>
<accession>A0ABS5U3G1</accession>
<gene>
    <name evidence="2" type="ORF">KJB30_00085</name>
</gene>